<reference evidence="2 3" key="1">
    <citation type="submission" date="2019-01" db="EMBL/GenBank/DDBJ databases">
        <authorList>
            <consortium name="Pathogen Informatics"/>
        </authorList>
    </citation>
    <scope>NUCLEOTIDE SEQUENCE [LARGE SCALE GENOMIC DNA]</scope>
    <source>
        <strain evidence="2 3">NCTC10166</strain>
    </source>
</reference>
<name>A0A449A6G4_9BACT</name>
<evidence type="ECO:0000256" key="1">
    <source>
        <dbReference type="SAM" id="Phobius"/>
    </source>
</evidence>
<dbReference type="Proteomes" id="UP000289440">
    <property type="component" value="Chromosome"/>
</dbReference>
<dbReference type="KEGG" id="mnu:NCTC10166_00812"/>
<dbReference type="EMBL" id="LR214951">
    <property type="protein sequence ID" value="VEU59826.1"/>
    <property type="molecule type" value="Genomic_DNA"/>
</dbReference>
<feature type="transmembrane region" description="Helical" evidence="1">
    <location>
        <begin position="35"/>
        <end position="63"/>
    </location>
</feature>
<feature type="transmembrane region" description="Helical" evidence="1">
    <location>
        <begin position="75"/>
        <end position="101"/>
    </location>
</feature>
<dbReference type="AlphaFoldDB" id="A0A449A6G4"/>
<keyword evidence="1" id="KW-0472">Membrane</keyword>
<protein>
    <submittedName>
        <fullName evidence="2">Uncharacterized protein</fullName>
    </submittedName>
</protein>
<dbReference type="RefSeq" id="WP_165001352.1">
    <property type="nucleotide sequence ID" value="NZ_LR214951.1"/>
</dbReference>
<evidence type="ECO:0000313" key="3">
    <source>
        <dbReference type="Proteomes" id="UP000289440"/>
    </source>
</evidence>
<keyword evidence="3" id="KW-1185">Reference proteome</keyword>
<proteinExistence type="predicted"/>
<evidence type="ECO:0000313" key="2">
    <source>
        <dbReference type="EMBL" id="VEU59826.1"/>
    </source>
</evidence>
<sequence>MKNKKINWNSRLCAKQKNNKCLIKIQRKKEIVSNLTALFILLSVLSLIFVLIITVIAVSLIIYDAANKNIKSFSLKVIILCFFSVISLLILIFSLMFIIIFKNDKKIKNKNLLKFKNKKRLFNFELRKDFLSEYFEEHKEEFQNIIKIEELKPWEFDNLHWTIIKEKNNIKKYFQGNEKFFLLKNLELISFKLHTINNKICNILIFDYLELYIYFHDENINKIHFIDKNWKFNKEIIVSGYKWIVFHDKLWEIGENFFSIKTLYKEDKIKKFIIERTNSFLTFVDDFINYYSTNQNK</sequence>
<gene>
    <name evidence="2" type="ORF">NCTC10166_00812</name>
</gene>
<accession>A0A449A6G4</accession>
<organism evidence="2 3">
    <name type="scientific">Mesomycoplasma neurolyticum</name>
    <dbReference type="NCBI Taxonomy" id="2120"/>
    <lineage>
        <taxon>Bacteria</taxon>
        <taxon>Bacillati</taxon>
        <taxon>Mycoplasmatota</taxon>
        <taxon>Mycoplasmoidales</taxon>
        <taxon>Metamycoplasmataceae</taxon>
        <taxon>Mesomycoplasma</taxon>
    </lineage>
</organism>
<keyword evidence="1" id="KW-0812">Transmembrane</keyword>
<keyword evidence="1" id="KW-1133">Transmembrane helix</keyword>